<dbReference type="SUPFAM" id="SSF102405">
    <property type="entry name" value="MCP/YpsA-like"/>
    <property type="match status" value="1"/>
</dbReference>
<name>A0ABV3TCV6_9GAMM</name>
<keyword evidence="2" id="KW-0203">Cytokinin biosynthesis</keyword>
<protein>
    <recommendedName>
        <fullName evidence="2">Cytokinin riboside 5'-monophosphate phosphoribohydrolase</fullName>
        <ecNumber evidence="2">3.2.2.n1</ecNumber>
    </recommendedName>
</protein>
<sequence length="239" mass="26314">MSVEPGHPSNPDPDGGLLKGESWRIFQIMAEFVEGSERLAALGPTVSFFGSSRVAADHPWYESAQDTARRLAEAGFAIVSGGGPGIMEAANKGAQQGGATSVGLNIQLPREQIPNAYQDIRLYFRHFFARKVMFVKYASAYVVYPGGFGTLDELGEILTLIQTGKSRRIPVILVTQSYWQGLLDWMAQSLVAEGSIDRTDLDLLCLVDRPEAVLEAVLDHYRGRGIEPSQEERERQLDL</sequence>
<accession>A0ABV3TCV6</accession>
<dbReference type="RefSeq" id="WP_367959231.1">
    <property type="nucleotide sequence ID" value="NZ_JBAKFH010000001.1"/>
</dbReference>
<comment type="caution">
    <text evidence="3">The sequence shown here is derived from an EMBL/GenBank/DDBJ whole genome shotgun (WGS) entry which is preliminary data.</text>
</comment>
<dbReference type="NCBIfam" id="TIGR00730">
    <property type="entry name" value="Rossman fold protein, TIGR00730 family"/>
    <property type="match status" value="1"/>
</dbReference>
<proteinExistence type="inferred from homology"/>
<gene>
    <name evidence="3" type="ORF">V6X73_06920</name>
</gene>
<dbReference type="Gene3D" id="3.40.50.450">
    <property type="match status" value="1"/>
</dbReference>
<comment type="similarity">
    <text evidence="2">Belongs to the LOG family.</text>
</comment>
<dbReference type="PANTHER" id="PTHR43393">
    <property type="entry name" value="CYTOKININ RIBOSIDE 5'-MONOPHOSPHATE PHOSPHORIBOHYDROLASE"/>
    <property type="match status" value="1"/>
</dbReference>
<keyword evidence="2" id="KW-0378">Hydrolase</keyword>
<evidence type="ECO:0000313" key="4">
    <source>
        <dbReference type="Proteomes" id="UP001556709"/>
    </source>
</evidence>
<dbReference type="EC" id="3.2.2.n1" evidence="2"/>
<dbReference type="InterPro" id="IPR005269">
    <property type="entry name" value="LOG"/>
</dbReference>
<dbReference type="InterPro" id="IPR031100">
    <property type="entry name" value="LOG_fam"/>
</dbReference>
<dbReference type="Proteomes" id="UP001556709">
    <property type="component" value="Unassembled WGS sequence"/>
</dbReference>
<reference evidence="3 4" key="1">
    <citation type="submission" date="2024-02" db="EMBL/GenBank/DDBJ databases">
        <title>New especies of Spiribacter isolated from saline water.</title>
        <authorList>
            <person name="Leon M.J."/>
            <person name="De La Haba R."/>
            <person name="Sanchez-Porro C."/>
            <person name="Ventosa A."/>
        </authorList>
    </citation>
    <scope>NUCLEOTIDE SEQUENCE [LARGE SCALE GENOMIC DNA]</scope>
    <source>
        <strain evidence="4">ag22IC6-390</strain>
    </source>
</reference>
<evidence type="ECO:0000256" key="1">
    <source>
        <dbReference type="ARBA" id="ARBA00000274"/>
    </source>
</evidence>
<dbReference type="EMBL" id="JBAKFM010000003">
    <property type="protein sequence ID" value="MEX0469452.1"/>
    <property type="molecule type" value="Genomic_DNA"/>
</dbReference>
<dbReference type="InterPro" id="IPR052341">
    <property type="entry name" value="LOG_family_nucleotidases"/>
</dbReference>
<dbReference type="PANTHER" id="PTHR43393:SF2">
    <property type="entry name" value="CYTOKININ RIBOSIDE 5'-MONOPHOSPHATE PHOSPHORIBOHYDROLASE"/>
    <property type="match status" value="1"/>
</dbReference>
<dbReference type="Pfam" id="PF03641">
    <property type="entry name" value="Lysine_decarbox"/>
    <property type="match status" value="1"/>
</dbReference>
<organism evidence="3 4">
    <name type="scientific">Spiribacter pallidus</name>
    <dbReference type="NCBI Taxonomy" id="1987936"/>
    <lineage>
        <taxon>Bacteria</taxon>
        <taxon>Pseudomonadati</taxon>
        <taxon>Pseudomonadota</taxon>
        <taxon>Gammaproteobacteria</taxon>
        <taxon>Chromatiales</taxon>
        <taxon>Ectothiorhodospiraceae</taxon>
        <taxon>Spiribacter</taxon>
    </lineage>
</organism>
<comment type="catalytic activity">
    <reaction evidence="1">
        <text>AMP + H2O = D-ribose 5-phosphate + adenine</text>
        <dbReference type="Rhea" id="RHEA:20129"/>
        <dbReference type="ChEBI" id="CHEBI:15377"/>
        <dbReference type="ChEBI" id="CHEBI:16708"/>
        <dbReference type="ChEBI" id="CHEBI:78346"/>
        <dbReference type="ChEBI" id="CHEBI:456215"/>
        <dbReference type="EC" id="3.2.2.4"/>
    </reaction>
</comment>
<keyword evidence="4" id="KW-1185">Reference proteome</keyword>
<evidence type="ECO:0000256" key="2">
    <source>
        <dbReference type="RuleBase" id="RU363015"/>
    </source>
</evidence>
<evidence type="ECO:0000313" key="3">
    <source>
        <dbReference type="EMBL" id="MEX0469452.1"/>
    </source>
</evidence>